<dbReference type="InterPro" id="IPR039417">
    <property type="entry name" value="Peptidase_C1A_papain-like"/>
</dbReference>
<dbReference type="CDD" id="cd02248">
    <property type="entry name" value="Peptidase_C1A"/>
    <property type="match status" value="1"/>
</dbReference>
<dbReference type="AlphaFoldDB" id="A0A9J6BDP5"/>
<gene>
    <name evidence="8" type="ORF">PVAND_015803</name>
</gene>
<dbReference type="InterPro" id="IPR025660">
    <property type="entry name" value="Pept_his_AS"/>
</dbReference>
<dbReference type="InterPro" id="IPR013128">
    <property type="entry name" value="Peptidase_C1A"/>
</dbReference>
<evidence type="ECO:0000256" key="6">
    <source>
        <dbReference type="SAM" id="SignalP"/>
    </source>
</evidence>
<protein>
    <recommendedName>
        <fullName evidence="7">Peptidase C1A papain C-terminal domain-containing protein</fullName>
    </recommendedName>
</protein>
<keyword evidence="9" id="KW-1185">Reference proteome</keyword>
<dbReference type="SMART" id="SM00645">
    <property type="entry name" value="Pept_C1"/>
    <property type="match status" value="1"/>
</dbReference>
<dbReference type="Proteomes" id="UP001107558">
    <property type="component" value="Chromosome 4"/>
</dbReference>
<dbReference type="Gene3D" id="3.90.70.10">
    <property type="entry name" value="Cysteine proteinases"/>
    <property type="match status" value="1"/>
</dbReference>
<proteinExistence type="inferred from homology"/>
<feature type="chain" id="PRO_5039923072" description="Peptidase C1A papain C-terminal domain-containing protein" evidence="6">
    <location>
        <begin position="19"/>
        <end position="334"/>
    </location>
</feature>
<evidence type="ECO:0000256" key="4">
    <source>
        <dbReference type="ARBA" id="ARBA00022807"/>
    </source>
</evidence>
<dbReference type="GO" id="GO:0008234">
    <property type="term" value="F:cysteine-type peptidase activity"/>
    <property type="evidence" value="ECO:0007669"/>
    <property type="project" value="UniProtKB-KW"/>
</dbReference>
<evidence type="ECO:0000259" key="7">
    <source>
        <dbReference type="SMART" id="SM00645"/>
    </source>
</evidence>
<dbReference type="GO" id="GO:0006508">
    <property type="term" value="P:proteolysis"/>
    <property type="evidence" value="ECO:0007669"/>
    <property type="project" value="UniProtKB-KW"/>
</dbReference>
<evidence type="ECO:0000313" key="9">
    <source>
        <dbReference type="Proteomes" id="UP001107558"/>
    </source>
</evidence>
<dbReference type="InterPro" id="IPR025661">
    <property type="entry name" value="Pept_asp_AS"/>
</dbReference>
<dbReference type="InterPro" id="IPR000169">
    <property type="entry name" value="Pept_cys_AS"/>
</dbReference>
<dbReference type="EMBL" id="JADBJN010000004">
    <property type="protein sequence ID" value="KAG5667834.1"/>
    <property type="molecule type" value="Genomic_DNA"/>
</dbReference>
<dbReference type="PRINTS" id="PR00705">
    <property type="entry name" value="PAPAIN"/>
</dbReference>
<keyword evidence="2" id="KW-0645">Protease</keyword>
<keyword evidence="5" id="KW-1015">Disulfide bond</keyword>
<comment type="similarity">
    <text evidence="1">Belongs to the peptidase C1 family.</text>
</comment>
<name>A0A9J6BDP5_POLVA</name>
<sequence>MLKYTLIFIIAALSAVLCQQDQKTLIEEEKIFNAWLKRHGIDVPADADFNKWKANVIAKFREHEKHNEKYRKGEELFMRGINHLSHLSNEELKATVLGFSAPTADDTLPVVSKDALKDLPDYFNWHDKGIVQPPQDQKQCGSCYIFSTIGAIEAHSCYYNHQCEKLSEQEALECSDGRGCNGGWSQLIYKYTQSKNGATALKNYGYQAKVVNKCEDAGSRPRVNGTTVVGWKTLPKHADTIKFYLYSNGPMFVGFDVYQNFVDYKSGIYHNISGDKLGGHAVLLIGYGTENGVDYWILKNSWTTNWGESGFFRFKRGVDLCGIESGGPTYPIMS</sequence>
<evidence type="ECO:0000256" key="2">
    <source>
        <dbReference type="ARBA" id="ARBA00022670"/>
    </source>
</evidence>
<reference evidence="8" key="1">
    <citation type="submission" date="2021-03" db="EMBL/GenBank/DDBJ databases">
        <title>Chromosome level genome of the anhydrobiotic midge Polypedilum vanderplanki.</title>
        <authorList>
            <person name="Yoshida Y."/>
            <person name="Kikawada T."/>
            <person name="Gusev O."/>
        </authorList>
    </citation>
    <scope>NUCLEOTIDE SEQUENCE</scope>
    <source>
        <strain evidence="8">NIAS01</strain>
        <tissue evidence="8">Whole body or cell culture</tissue>
    </source>
</reference>
<feature type="signal peptide" evidence="6">
    <location>
        <begin position="1"/>
        <end position="18"/>
    </location>
</feature>
<dbReference type="SUPFAM" id="SSF54001">
    <property type="entry name" value="Cysteine proteinases"/>
    <property type="match status" value="1"/>
</dbReference>
<dbReference type="PROSITE" id="PS00139">
    <property type="entry name" value="THIOL_PROTEASE_CYS"/>
    <property type="match status" value="1"/>
</dbReference>
<evidence type="ECO:0000256" key="3">
    <source>
        <dbReference type="ARBA" id="ARBA00022801"/>
    </source>
</evidence>
<organism evidence="8 9">
    <name type="scientific">Polypedilum vanderplanki</name>
    <name type="common">Sleeping chironomid midge</name>
    <dbReference type="NCBI Taxonomy" id="319348"/>
    <lineage>
        <taxon>Eukaryota</taxon>
        <taxon>Metazoa</taxon>
        <taxon>Ecdysozoa</taxon>
        <taxon>Arthropoda</taxon>
        <taxon>Hexapoda</taxon>
        <taxon>Insecta</taxon>
        <taxon>Pterygota</taxon>
        <taxon>Neoptera</taxon>
        <taxon>Endopterygota</taxon>
        <taxon>Diptera</taxon>
        <taxon>Nematocera</taxon>
        <taxon>Chironomoidea</taxon>
        <taxon>Chironomidae</taxon>
        <taxon>Chironominae</taxon>
        <taxon>Polypedilum</taxon>
        <taxon>Polypedilum</taxon>
    </lineage>
</organism>
<comment type="caution">
    <text evidence="8">The sequence shown here is derived from an EMBL/GenBank/DDBJ whole genome shotgun (WGS) entry which is preliminary data.</text>
</comment>
<dbReference type="InterPro" id="IPR038765">
    <property type="entry name" value="Papain-like_cys_pep_sf"/>
</dbReference>
<dbReference type="PANTHER" id="PTHR12411">
    <property type="entry name" value="CYSTEINE PROTEASE FAMILY C1-RELATED"/>
    <property type="match status" value="1"/>
</dbReference>
<evidence type="ECO:0000313" key="8">
    <source>
        <dbReference type="EMBL" id="KAG5667834.1"/>
    </source>
</evidence>
<keyword evidence="3" id="KW-0378">Hydrolase</keyword>
<dbReference type="InterPro" id="IPR000668">
    <property type="entry name" value="Peptidase_C1A_C"/>
</dbReference>
<accession>A0A9J6BDP5</accession>
<keyword evidence="6" id="KW-0732">Signal</keyword>
<dbReference type="OrthoDB" id="10253408at2759"/>
<dbReference type="PROSITE" id="PS00639">
    <property type="entry name" value="THIOL_PROTEASE_HIS"/>
    <property type="match status" value="1"/>
</dbReference>
<dbReference type="Pfam" id="PF00112">
    <property type="entry name" value="Peptidase_C1"/>
    <property type="match status" value="1"/>
</dbReference>
<evidence type="ECO:0000256" key="5">
    <source>
        <dbReference type="ARBA" id="ARBA00023157"/>
    </source>
</evidence>
<evidence type="ECO:0000256" key="1">
    <source>
        <dbReference type="ARBA" id="ARBA00008455"/>
    </source>
</evidence>
<dbReference type="PROSITE" id="PS00640">
    <property type="entry name" value="THIOL_PROTEASE_ASN"/>
    <property type="match status" value="1"/>
</dbReference>
<keyword evidence="4" id="KW-0788">Thiol protease</keyword>
<feature type="domain" description="Peptidase C1A papain C-terminal" evidence="7">
    <location>
        <begin position="119"/>
        <end position="332"/>
    </location>
</feature>